<dbReference type="EMBL" id="LNXX01000043">
    <property type="protein sequence ID" value="KTC82996.1"/>
    <property type="molecule type" value="Genomic_DNA"/>
</dbReference>
<evidence type="ECO:0000313" key="4">
    <source>
        <dbReference type="Proteomes" id="UP000255316"/>
    </source>
</evidence>
<dbReference type="EMBL" id="UGNX01000001">
    <property type="protein sequence ID" value="STX35813.1"/>
    <property type="molecule type" value="Genomic_DNA"/>
</dbReference>
<dbReference type="Proteomes" id="UP000255316">
    <property type="component" value="Unassembled WGS sequence"/>
</dbReference>
<reference evidence="1 3" key="1">
    <citation type="submission" date="2015-11" db="EMBL/GenBank/DDBJ databases">
        <title>Genomic analysis of 38 Legionella species identifies large and diverse effector repertoires.</title>
        <authorList>
            <person name="Burstein D."/>
            <person name="Amaro F."/>
            <person name="Zusman T."/>
            <person name="Lifshitz Z."/>
            <person name="Cohen O."/>
            <person name="Gilbert J.A."/>
            <person name="Pupko T."/>
            <person name="Shuman H.A."/>
            <person name="Segal G."/>
        </authorList>
    </citation>
    <scope>NUCLEOTIDE SEQUENCE [LARGE SCALE GENOMIC DNA]</scope>
    <source>
        <strain evidence="1 3">CDC#72-OH-14</strain>
    </source>
</reference>
<organism evidence="2 4">
    <name type="scientific">Legionella cincinnatiensis</name>
    <dbReference type="NCBI Taxonomy" id="28085"/>
    <lineage>
        <taxon>Bacteria</taxon>
        <taxon>Pseudomonadati</taxon>
        <taxon>Pseudomonadota</taxon>
        <taxon>Gammaproteobacteria</taxon>
        <taxon>Legionellales</taxon>
        <taxon>Legionellaceae</taxon>
        <taxon>Legionella</taxon>
    </lineage>
</organism>
<protein>
    <submittedName>
        <fullName evidence="2">Uncharacterized protein</fullName>
    </submittedName>
</protein>
<proteinExistence type="predicted"/>
<accession>A0A378ILE3</accession>
<dbReference type="Proteomes" id="UP000054854">
    <property type="component" value="Unassembled WGS sequence"/>
</dbReference>
<dbReference type="STRING" id="28085.Lcin_2368"/>
<evidence type="ECO:0000313" key="3">
    <source>
        <dbReference type="Proteomes" id="UP000054854"/>
    </source>
</evidence>
<dbReference type="RefSeq" id="WP_058465517.1">
    <property type="nucleotide sequence ID" value="NZ_CAAAHQ010000025.1"/>
</dbReference>
<sequence length="74" mass="8705">MKKVDEIDTPVSTETKKEKGRYEGYIKEMKTFENRLAFFNQILDKALKNPNDKNLKELQECTENLPFSHQSPKV</sequence>
<dbReference type="AlphaFoldDB" id="A0A378ILE3"/>
<evidence type="ECO:0000313" key="2">
    <source>
        <dbReference type="EMBL" id="STX35813.1"/>
    </source>
</evidence>
<gene>
    <name evidence="1" type="ORF">Lcin_2368</name>
    <name evidence="2" type="ORF">NCTC12438_02441</name>
</gene>
<evidence type="ECO:0000313" key="1">
    <source>
        <dbReference type="EMBL" id="KTC82996.1"/>
    </source>
</evidence>
<name>A0A378ILE3_9GAMM</name>
<reference evidence="2 4" key="2">
    <citation type="submission" date="2018-06" db="EMBL/GenBank/DDBJ databases">
        <authorList>
            <consortium name="Pathogen Informatics"/>
            <person name="Doyle S."/>
        </authorList>
    </citation>
    <scope>NUCLEOTIDE SEQUENCE [LARGE SCALE GENOMIC DNA]</scope>
    <source>
        <strain evidence="2 4">NCTC12438</strain>
    </source>
</reference>
<keyword evidence="3" id="KW-1185">Reference proteome</keyword>
<dbReference type="OrthoDB" id="5650109at2"/>